<dbReference type="GeneID" id="81599545"/>
<gene>
    <name evidence="1" type="ORF">N7458_005920</name>
</gene>
<evidence type="ECO:0000313" key="1">
    <source>
        <dbReference type="EMBL" id="KAJ5449471.1"/>
    </source>
</evidence>
<accession>A0AAD6G2H5</accession>
<dbReference type="EMBL" id="JAPVEA010000006">
    <property type="protein sequence ID" value="KAJ5449471.1"/>
    <property type="molecule type" value="Genomic_DNA"/>
</dbReference>
<name>A0AAD6G2H5_9EURO</name>
<evidence type="ECO:0000313" key="2">
    <source>
        <dbReference type="Proteomes" id="UP001213681"/>
    </source>
</evidence>
<dbReference type="RefSeq" id="XP_056765006.1">
    <property type="nucleotide sequence ID" value="XM_056909302.1"/>
</dbReference>
<proteinExistence type="predicted"/>
<keyword evidence="2" id="KW-1185">Reference proteome</keyword>
<dbReference type="Proteomes" id="UP001213681">
    <property type="component" value="Unassembled WGS sequence"/>
</dbReference>
<protein>
    <submittedName>
        <fullName evidence="1">Uncharacterized protein</fullName>
    </submittedName>
</protein>
<reference evidence="1" key="1">
    <citation type="submission" date="2022-12" db="EMBL/GenBank/DDBJ databases">
        <authorList>
            <person name="Petersen C."/>
        </authorList>
    </citation>
    <scope>NUCLEOTIDE SEQUENCE</scope>
    <source>
        <strain evidence="1">IBT 16125</strain>
    </source>
</reference>
<dbReference type="AlphaFoldDB" id="A0AAD6G2H5"/>
<sequence length="154" mass="16488">MILSSSLMYADNFGPPGRSKTWEFFKVDDLEEAIQVSTEATKAEPATPLVRIRASTVAVGLLIKRGDFQAGYALAIEAIGLLQVIHNQSLTLQDQQFVVSHISGLATQACSLSLEAGQSTFKAVASLESGRGVILSILIDDRSDTSKLKEAHPA</sequence>
<organism evidence="1 2">
    <name type="scientific">Penicillium daleae</name>
    <dbReference type="NCBI Taxonomy" id="63821"/>
    <lineage>
        <taxon>Eukaryota</taxon>
        <taxon>Fungi</taxon>
        <taxon>Dikarya</taxon>
        <taxon>Ascomycota</taxon>
        <taxon>Pezizomycotina</taxon>
        <taxon>Eurotiomycetes</taxon>
        <taxon>Eurotiomycetidae</taxon>
        <taxon>Eurotiales</taxon>
        <taxon>Aspergillaceae</taxon>
        <taxon>Penicillium</taxon>
    </lineage>
</organism>
<comment type="caution">
    <text evidence="1">The sequence shown here is derived from an EMBL/GenBank/DDBJ whole genome shotgun (WGS) entry which is preliminary data.</text>
</comment>
<reference evidence="1" key="2">
    <citation type="journal article" date="2023" name="IMA Fungus">
        <title>Comparative genomic study of the Penicillium genus elucidates a diverse pangenome and 15 lateral gene transfer events.</title>
        <authorList>
            <person name="Petersen C."/>
            <person name="Sorensen T."/>
            <person name="Nielsen M.R."/>
            <person name="Sondergaard T.E."/>
            <person name="Sorensen J.L."/>
            <person name="Fitzpatrick D.A."/>
            <person name="Frisvad J.C."/>
            <person name="Nielsen K.L."/>
        </authorList>
    </citation>
    <scope>NUCLEOTIDE SEQUENCE</scope>
    <source>
        <strain evidence="1">IBT 16125</strain>
    </source>
</reference>